<name>A0A9W5YZB0_9EURO</name>
<dbReference type="EMBL" id="BROQ01000150">
    <property type="protein sequence ID" value="GKZ26519.1"/>
    <property type="molecule type" value="Genomic_DNA"/>
</dbReference>
<dbReference type="Proteomes" id="UP001143548">
    <property type="component" value="Unassembled WGS sequence"/>
</dbReference>
<gene>
    <name evidence="1" type="ORF">AbraCBS73388_002763</name>
</gene>
<accession>A0A9W5YZB0</accession>
<evidence type="ECO:0000313" key="1">
    <source>
        <dbReference type="EMBL" id="GKZ26519.1"/>
    </source>
</evidence>
<protein>
    <submittedName>
        <fullName evidence="1">Uncharacterized protein</fullName>
    </submittedName>
</protein>
<sequence length="95" mass="10683">MVLLGAVYSNPDHSDDLAAYSNITENLVFEGPAFKELLLGKPDSLDSRSTLESLQAAMLVITLQSYKENPDSIRRIRLQRMPTVFTAIRMLELNK</sequence>
<feature type="non-terminal residue" evidence="1">
    <location>
        <position position="95"/>
    </location>
</feature>
<reference evidence="1" key="1">
    <citation type="submission" date="2022-07" db="EMBL/GenBank/DDBJ databases">
        <title>Taxonomy of Aspergillus series Nigri: significant species reduction supported by multi-species coalescent approaches.</title>
        <authorList>
            <person name="Bian C."/>
            <person name="Kusuya Y."/>
            <person name="Sklenar F."/>
            <person name="D'hooge E."/>
            <person name="Yaguchi T."/>
            <person name="Takahashi H."/>
            <person name="Hubka V."/>
        </authorList>
    </citation>
    <scope>NUCLEOTIDE SEQUENCE</scope>
    <source>
        <strain evidence="1">CBS 733.88</strain>
    </source>
</reference>
<dbReference type="AlphaFoldDB" id="A0A9W5YZB0"/>
<comment type="caution">
    <text evidence="1">The sequence shown here is derived from an EMBL/GenBank/DDBJ whole genome shotgun (WGS) entry which is preliminary data.</text>
</comment>
<proteinExistence type="predicted"/>
<evidence type="ECO:0000313" key="2">
    <source>
        <dbReference type="Proteomes" id="UP001143548"/>
    </source>
</evidence>
<organism evidence="1 2">
    <name type="scientific">Aspergillus brasiliensis</name>
    <dbReference type="NCBI Taxonomy" id="319629"/>
    <lineage>
        <taxon>Eukaryota</taxon>
        <taxon>Fungi</taxon>
        <taxon>Dikarya</taxon>
        <taxon>Ascomycota</taxon>
        <taxon>Pezizomycotina</taxon>
        <taxon>Eurotiomycetes</taxon>
        <taxon>Eurotiomycetidae</taxon>
        <taxon>Eurotiales</taxon>
        <taxon>Aspergillaceae</taxon>
        <taxon>Aspergillus</taxon>
        <taxon>Aspergillus subgen. Circumdati</taxon>
    </lineage>
</organism>